<organism evidence="4">
    <name type="scientific">hydrothermal vent metagenome</name>
    <dbReference type="NCBI Taxonomy" id="652676"/>
    <lineage>
        <taxon>unclassified sequences</taxon>
        <taxon>metagenomes</taxon>
        <taxon>ecological metagenomes</taxon>
    </lineage>
</organism>
<reference evidence="4" key="1">
    <citation type="submission" date="2018-06" db="EMBL/GenBank/DDBJ databases">
        <authorList>
            <person name="Zhirakovskaya E."/>
        </authorList>
    </citation>
    <scope>NUCLEOTIDE SEQUENCE</scope>
</reference>
<dbReference type="EMBL" id="UOGC01000071">
    <property type="protein sequence ID" value="VAX18467.1"/>
    <property type="molecule type" value="Genomic_DNA"/>
</dbReference>
<keyword evidence="1" id="KW-0418">Kinase</keyword>
<evidence type="ECO:0000256" key="1">
    <source>
        <dbReference type="ARBA" id="ARBA00022527"/>
    </source>
</evidence>
<evidence type="ECO:0000256" key="2">
    <source>
        <dbReference type="SAM" id="Phobius"/>
    </source>
</evidence>
<protein>
    <recommendedName>
        <fullName evidence="3">Histidine kinase/HSP90-like ATPase domain-containing protein</fullName>
    </recommendedName>
</protein>
<dbReference type="InterPro" id="IPR050267">
    <property type="entry name" value="Anti-sigma-factor_SerPK"/>
</dbReference>
<keyword evidence="2" id="KW-0812">Transmembrane</keyword>
<dbReference type="PANTHER" id="PTHR35526:SF3">
    <property type="entry name" value="ANTI-SIGMA-F FACTOR RSBW"/>
    <property type="match status" value="1"/>
</dbReference>
<dbReference type="Gene3D" id="3.30.450.290">
    <property type="match status" value="1"/>
</dbReference>
<dbReference type="Gene3D" id="6.10.340.10">
    <property type="match status" value="1"/>
</dbReference>
<dbReference type="InterPro" id="IPR003594">
    <property type="entry name" value="HATPase_dom"/>
</dbReference>
<name>A0A3B1CP12_9ZZZZ</name>
<dbReference type="CDD" id="cd16936">
    <property type="entry name" value="HATPase_RsbW-like"/>
    <property type="match status" value="1"/>
</dbReference>
<dbReference type="Pfam" id="PF13581">
    <property type="entry name" value="HATPase_c_2"/>
    <property type="match status" value="1"/>
</dbReference>
<accession>A0A3B1CP12</accession>
<feature type="domain" description="Histidine kinase/HSP90-like ATPase" evidence="3">
    <location>
        <begin position="347"/>
        <end position="466"/>
    </location>
</feature>
<dbReference type="PANTHER" id="PTHR35526">
    <property type="entry name" value="ANTI-SIGMA-F FACTOR RSBW-RELATED"/>
    <property type="match status" value="1"/>
</dbReference>
<proteinExistence type="predicted"/>
<dbReference type="InterPro" id="IPR036890">
    <property type="entry name" value="HATPase_C_sf"/>
</dbReference>
<evidence type="ECO:0000313" key="4">
    <source>
        <dbReference type="EMBL" id="VAX18467.1"/>
    </source>
</evidence>
<sequence>MKLQWKLFFIVALFIGIAIVASNYVLATSLREKDLIEAKRVARQTAAIMKSGIINTMIGSGDHDKISLVVEEMMRYNDFHLRMVRSKYVVKQHGIKRGEVPKDALEEKALKTGEIMESQDSKNILRIIYPFITDERCGACHLGLDGNPLPAGVVNGLAVITFDLSKMQNESNTVATRLMISLSVMLILSATFIILFSHGAVTKPVKQIATAIIGLREDKLYTDLPNYSTYEIKIMAEEVKTTAEMLRARKKQGEIEIETERERNLEIRKFVQARAESMGLGYDAGAGQVIDKLSNAIDEAKKADMMGQVFKYVVHGESSLELPSDPSIIPAVSIYLGELVESSSETVKKRSIELALDEALSNAIYHGNLDIQSNLKEEDFDAFTSMAKERTTKEPYASRKVKVEYDFNRKRARFTIKDEGHGFNWRSAMENSQADPFKSHGRGMMILRALASEIAFNKEGNQITLAFDMENKNQVI</sequence>
<keyword evidence="1" id="KW-0808">Transferase</keyword>
<dbReference type="AlphaFoldDB" id="A0A3B1CP12"/>
<evidence type="ECO:0000259" key="3">
    <source>
        <dbReference type="Pfam" id="PF13581"/>
    </source>
</evidence>
<gene>
    <name evidence="4" type="ORF">MNBD_NITROSPINAE01-955</name>
</gene>
<dbReference type="GO" id="GO:0004674">
    <property type="term" value="F:protein serine/threonine kinase activity"/>
    <property type="evidence" value="ECO:0007669"/>
    <property type="project" value="UniProtKB-KW"/>
</dbReference>
<dbReference type="Gene3D" id="3.30.565.10">
    <property type="entry name" value="Histidine kinase-like ATPase, C-terminal domain"/>
    <property type="match status" value="1"/>
</dbReference>
<keyword evidence="2" id="KW-0472">Membrane</keyword>
<keyword evidence="2" id="KW-1133">Transmembrane helix</keyword>
<keyword evidence="1" id="KW-0723">Serine/threonine-protein kinase</keyword>
<feature type="transmembrane region" description="Helical" evidence="2">
    <location>
        <begin position="174"/>
        <end position="196"/>
    </location>
</feature>